<feature type="transmembrane region" description="Helical" evidence="1">
    <location>
        <begin position="9"/>
        <end position="28"/>
    </location>
</feature>
<dbReference type="Proteomes" id="UP000807769">
    <property type="component" value="Unassembled WGS sequence"/>
</dbReference>
<feature type="transmembrane region" description="Helical" evidence="1">
    <location>
        <begin position="212"/>
        <end position="231"/>
    </location>
</feature>
<feature type="transmembrane region" description="Helical" evidence="1">
    <location>
        <begin position="83"/>
        <end position="101"/>
    </location>
</feature>
<dbReference type="EMBL" id="JABBWG010000063">
    <property type="protein sequence ID" value="KAG1804036.1"/>
    <property type="molecule type" value="Genomic_DNA"/>
</dbReference>
<dbReference type="InterPro" id="IPR050846">
    <property type="entry name" value="TLCD"/>
</dbReference>
<dbReference type="GeneID" id="64631178"/>
<dbReference type="AlphaFoldDB" id="A0A9P7J5W5"/>
<feature type="transmembrane region" description="Helical" evidence="1">
    <location>
        <begin position="113"/>
        <end position="136"/>
    </location>
</feature>
<dbReference type="PANTHER" id="PTHR13439">
    <property type="entry name" value="CT120 PROTEIN"/>
    <property type="match status" value="1"/>
</dbReference>
<comment type="caution">
    <text evidence="2">The sequence shown here is derived from an EMBL/GenBank/DDBJ whole genome shotgun (WGS) entry which is preliminary data.</text>
</comment>
<dbReference type="RefSeq" id="XP_041186708.1">
    <property type="nucleotide sequence ID" value="XM_041337162.1"/>
</dbReference>
<protein>
    <recommendedName>
        <fullName evidence="4">TLC domain-containing protein</fullName>
    </recommendedName>
</protein>
<evidence type="ECO:0000256" key="1">
    <source>
        <dbReference type="SAM" id="Phobius"/>
    </source>
</evidence>
<accession>A0A9P7J5W5</accession>
<keyword evidence="3" id="KW-1185">Reference proteome</keyword>
<evidence type="ECO:0000313" key="2">
    <source>
        <dbReference type="EMBL" id="KAG1804036.1"/>
    </source>
</evidence>
<feature type="transmembrane region" description="Helical" evidence="1">
    <location>
        <begin position="177"/>
        <end position="200"/>
    </location>
</feature>
<gene>
    <name evidence="2" type="ORF">BJ212DRAFT_1394970</name>
</gene>
<evidence type="ECO:0000313" key="3">
    <source>
        <dbReference type="Proteomes" id="UP000807769"/>
    </source>
</evidence>
<reference evidence="2" key="1">
    <citation type="journal article" date="2020" name="New Phytol.">
        <title>Comparative genomics reveals dynamic genome evolution in host specialist ectomycorrhizal fungi.</title>
        <authorList>
            <person name="Lofgren L.A."/>
            <person name="Nguyen N.H."/>
            <person name="Vilgalys R."/>
            <person name="Ruytinx J."/>
            <person name="Liao H.L."/>
            <person name="Branco S."/>
            <person name="Kuo A."/>
            <person name="LaButti K."/>
            <person name="Lipzen A."/>
            <person name="Andreopoulos W."/>
            <person name="Pangilinan J."/>
            <person name="Riley R."/>
            <person name="Hundley H."/>
            <person name="Na H."/>
            <person name="Barry K."/>
            <person name="Grigoriev I.V."/>
            <person name="Stajich J.E."/>
            <person name="Kennedy P.G."/>
        </authorList>
    </citation>
    <scope>NUCLEOTIDE SEQUENCE</scope>
    <source>
        <strain evidence="2">MN1</strain>
    </source>
</reference>
<organism evidence="2 3">
    <name type="scientific">Suillus subaureus</name>
    <dbReference type="NCBI Taxonomy" id="48587"/>
    <lineage>
        <taxon>Eukaryota</taxon>
        <taxon>Fungi</taxon>
        <taxon>Dikarya</taxon>
        <taxon>Basidiomycota</taxon>
        <taxon>Agaricomycotina</taxon>
        <taxon>Agaricomycetes</taxon>
        <taxon>Agaricomycetidae</taxon>
        <taxon>Boletales</taxon>
        <taxon>Suillineae</taxon>
        <taxon>Suillaceae</taxon>
        <taxon>Suillus</taxon>
    </lineage>
</organism>
<keyword evidence="1" id="KW-0812">Transmembrane</keyword>
<name>A0A9P7J5W5_9AGAM</name>
<dbReference type="PANTHER" id="PTHR13439:SF72">
    <property type="entry name" value="TLC DOMAIN-CONTAINING PROTEIN"/>
    <property type="match status" value="1"/>
</dbReference>
<keyword evidence="1" id="KW-1133">Transmembrane helix</keyword>
<proteinExistence type="predicted"/>
<dbReference type="GO" id="GO:0005783">
    <property type="term" value="C:endoplasmic reticulum"/>
    <property type="evidence" value="ECO:0007669"/>
    <property type="project" value="TreeGrafter"/>
</dbReference>
<feature type="transmembrane region" description="Helical" evidence="1">
    <location>
        <begin position="40"/>
        <end position="62"/>
    </location>
</feature>
<evidence type="ECO:0008006" key="4">
    <source>
        <dbReference type="Google" id="ProtNLM"/>
    </source>
</evidence>
<sequence>MFDVSIEDAIPPAFLYSFLALIVAYHIFAPLCSTVKQRSWILTTISSAAMSLSSLPLFFRYASSRGDLREIKSTLWTENTGRFFQAYLVADLLMGVIYYRSKVNLLTGWIHHTTYIFIVGYSCHMGWSHLFALCAVMEVKLQFSWLASAHIESANLIQVPTFIMAIASLNSRFRSDVIFALSFFATRIVLHIFLCASMVASRHNVTNDSFGPSIIMAGIFPLHAFWFYGCLKGFVKHAKSVKPQPVKQSIVTASPSPSGFTSLRARSWTLPRRRGSLRQAVRAWDRLELRKAAGRFGDVQRRLRASLPAARERVYAYVGLEWPPSGEPQRTGVVKTESSL</sequence>
<keyword evidence="1" id="KW-0472">Membrane</keyword>
<dbReference type="OrthoDB" id="341353at2759"/>
<dbReference type="GO" id="GO:0055088">
    <property type="term" value="P:lipid homeostasis"/>
    <property type="evidence" value="ECO:0007669"/>
    <property type="project" value="TreeGrafter"/>
</dbReference>